<protein>
    <submittedName>
        <fullName evidence="1">Uncharacterized protein</fullName>
    </submittedName>
</protein>
<evidence type="ECO:0000313" key="2">
    <source>
        <dbReference type="Proteomes" id="UP000241848"/>
    </source>
</evidence>
<sequence>MSSHSKFADIENLGQTLYRHGLSIAVLFDLLVEKGVLTTDEIQRKARGLNRTLLDIPSDKESEIPDS</sequence>
<comment type="caution">
    <text evidence="1">The sequence shown here is derived from an EMBL/GenBank/DDBJ whole genome shotgun (WGS) entry which is preliminary data.</text>
</comment>
<proteinExistence type="predicted"/>
<reference evidence="1 2" key="1">
    <citation type="journal article" date="2014" name="BMC Genomics">
        <title>Comparison of environmental and isolate Sulfobacillus genomes reveals diverse carbon, sulfur, nitrogen, and hydrogen metabolisms.</title>
        <authorList>
            <person name="Justice N.B."/>
            <person name="Norman A."/>
            <person name="Brown C.T."/>
            <person name="Singh A."/>
            <person name="Thomas B.C."/>
            <person name="Banfield J.F."/>
        </authorList>
    </citation>
    <scope>NUCLEOTIDE SEQUENCE [LARGE SCALE GENOMIC DNA]</scope>
    <source>
        <strain evidence="1">AMDSBA3</strain>
    </source>
</reference>
<accession>A0A2T2WDZ9</accession>
<dbReference type="AlphaFoldDB" id="A0A2T2WDZ9"/>
<name>A0A2T2WDZ9_9FIRM</name>
<gene>
    <name evidence="1" type="ORF">C7B45_14910</name>
</gene>
<evidence type="ECO:0000313" key="1">
    <source>
        <dbReference type="EMBL" id="PSR20456.1"/>
    </source>
</evidence>
<dbReference type="Proteomes" id="UP000241848">
    <property type="component" value="Unassembled WGS sequence"/>
</dbReference>
<organism evidence="1 2">
    <name type="scientific">Sulfobacillus acidophilus</name>
    <dbReference type="NCBI Taxonomy" id="53633"/>
    <lineage>
        <taxon>Bacteria</taxon>
        <taxon>Bacillati</taxon>
        <taxon>Bacillota</taxon>
        <taxon>Clostridia</taxon>
        <taxon>Eubacteriales</taxon>
        <taxon>Clostridiales Family XVII. Incertae Sedis</taxon>
        <taxon>Sulfobacillus</taxon>
    </lineage>
</organism>
<dbReference type="EMBL" id="PXYV01000062">
    <property type="protein sequence ID" value="PSR20456.1"/>
    <property type="molecule type" value="Genomic_DNA"/>
</dbReference>